<evidence type="ECO:0000313" key="10">
    <source>
        <dbReference type="Proteomes" id="UP000077266"/>
    </source>
</evidence>
<dbReference type="InterPro" id="IPR051175">
    <property type="entry name" value="CLK_kinases"/>
</dbReference>
<dbReference type="Gene3D" id="3.30.200.20">
    <property type="entry name" value="Phosphorylase Kinase, domain 1"/>
    <property type="match status" value="1"/>
</dbReference>
<feature type="region of interest" description="Disordered" evidence="7">
    <location>
        <begin position="417"/>
        <end position="439"/>
    </location>
</feature>
<dbReference type="InterPro" id="IPR011009">
    <property type="entry name" value="Kinase-like_dom_sf"/>
</dbReference>
<dbReference type="Pfam" id="PF00069">
    <property type="entry name" value="Pkinase"/>
    <property type="match status" value="2"/>
</dbReference>
<dbReference type="InterPro" id="IPR008266">
    <property type="entry name" value="Tyr_kinase_AS"/>
</dbReference>
<dbReference type="PROSITE" id="PS50011">
    <property type="entry name" value="PROTEIN_KINASE_DOM"/>
    <property type="match status" value="1"/>
</dbReference>
<keyword evidence="3 6" id="KW-0547">Nucleotide-binding</keyword>
<evidence type="ECO:0000313" key="9">
    <source>
        <dbReference type="EMBL" id="KZV94002.1"/>
    </source>
</evidence>
<dbReference type="SUPFAM" id="SSF56112">
    <property type="entry name" value="Protein kinase-like (PK-like)"/>
    <property type="match status" value="1"/>
</dbReference>
<dbReference type="PROSITE" id="PS00107">
    <property type="entry name" value="PROTEIN_KINASE_ATP"/>
    <property type="match status" value="1"/>
</dbReference>
<name>A0A165IX67_EXIGL</name>
<dbReference type="PANTHER" id="PTHR45646:SF11">
    <property type="entry name" value="SERINE_THREONINE-PROTEIN KINASE DOA"/>
    <property type="match status" value="1"/>
</dbReference>
<protein>
    <submittedName>
        <fullName evidence="9">Kinase-like protein</fullName>
    </submittedName>
</protein>
<dbReference type="InterPro" id="IPR000719">
    <property type="entry name" value="Prot_kinase_dom"/>
</dbReference>
<dbReference type="OrthoDB" id="5979581at2759"/>
<evidence type="ECO:0000259" key="8">
    <source>
        <dbReference type="PROSITE" id="PS50011"/>
    </source>
</evidence>
<dbReference type="PANTHER" id="PTHR45646">
    <property type="entry name" value="SERINE/THREONINE-PROTEIN KINASE DOA-RELATED"/>
    <property type="match status" value="1"/>
</dbReference>
<dbReference type="InterPro" id="IPR017441">
    <property type="entry name" value="Protein_kinase_ATP_BS"/>
</dbReference>
<dbReference type="Gene3D" id="1.10.510.10">
    <property type="entry name" value="Transferase(Phosphotransferase) domain 1"/>
    <property type="match status" value="1"/>
</dbReference>
<dbReference type="InParanoid" id="A0A165IX67"/>
<proteinExistence type="predicted"/>
<gene>
    <name evidence="9" type="ORF">EXIGLDRAFT_737576</name>
</gene>
<dbReference type="PROSITE" id="PS00109">
    <property type="entry name" value="PROTEIN_KINASE_TYR"/>
    <property type="match status" value="1"/>
</dbReference>
<dbReference type="GO" id="GO:0043484">
    <property type="term" value="P:regulation of RNA splicing"/>
    <property type="evidence" value="ECO:0007669"/>
    <property type="project" value="TreeGrafter"/>
</dbReference>
<dbReference type="EMBL" id="KV425980">
    <property type="protein sequence ID" value="KZV94002.1"/>
    <property type="molecule type" value="Genomic_DNA"/>
</dbReference>
<dbReference type="GO" id="GO:0005524">
    <property type="term" value="F:ATP binding"/>
    <property type="evidence" value="ECO:0007669"/>
    <property type="project" value="UniProtKB-UniRule"/>
</dbReference>
<feature type="domain" description="Protein kinase" evidence="8">
    <location>
        <begin position="35"/>
        <end position="409"/>
    </location>
</feature>
<dbReference type="STRING" id="1314781.A0A165IX67"/>
<evidence type="ECO:0000256" key="7">
    <source>
        <dbReference type="SAM" id="MobiDB-lite"/>
    </source>
</evidence>
<evidence type="ECO:0000256" key="3">
    <source>
        <dbReference type="ARBA" id="ARBA00022741"/>
    </source>
</evidence>
<reference evidence="9 10" key="1">
    <citation type="journal article" date="2016" name="Mol. Biol. Evol.">
        <title>Comparative Genomics of Early-Diverging Mushroom-Forming Fungi Provides Insights into the Origins of Lignocellulose Decay Capabilities.</title>
        <authorList>
            <person name="Nagy L.G."/>
            <person name="Riley R."/>
            <person name="Tritt A."/>
            <person name="Adam C."/>
            <person name="Daum C."/>
            <person name="Floudas D."/>
            <person name="Sun H."/>
            <person name="Yadav J.S."/>
            <person name="Pangilinan J."/>
            <person name="Larsson K.H."/>
            <person name="Matsuura K."/>
            <person name="Barry K."/>
            <person name="Labutti K."/>
            <person name="Kuo R."/>
            <person name="Ohm R.A."/>
            <person name="Bhattacharya S.S."/>
            <person name="Shirouzu T."/>
            <person name="Yoshinaga Y."/>
            <person name="Martin F.M."/>
            <person name="Grigoriev I.V."/>
            <person name="Hibbett D.S."/>
        </authorList>
    </citation>
    <scope>NUCLEOTIDE SEQUENCE [LARGE SCALE GENOMIC DNA]</scope>
    <source>
        <strain evidence="9 10">HHB12029</strain>
    </source>
</reference>
<keyword evidence="10" id="KW-1185">Reference proteome</keyword>
<dbReference type="GO" id="GO:0004674">
    <property type="term" value="F:protein serine/threonine kinase activity"/>
    <property type="evidence" value="ECO:0007669"/>
    <property type="project" value="UniProtKB-KW"/>
</dbReference>
<organism evidence="9 10">
    <name type="scientific">Exidia glandulosa HHB12029</name>
    <dbReference type="NCBI Taxonomy" id="1314781"/>
    <lineage>
        <taxon>Eukaryota</taxon>
        <taxon>Fungi</taxon>
        <taxon>Dikarya</taxon>
        <taxon>Basidiomycota</taxon>
        <taxon>Agaricomycotina</taxon>
        <taxon>Agaricomycetes</taxon>
        <taxon>Auriculariales</taxon>
        <taxon>Exidiaceae</taxon>
        <taxon>Exidia</taxon>
    </lineage>
</organism>
<accession>A0A165IX67</accession>
<dbReference type="Proteomes" id="UP000077266">
    <property type="component" value="Unassembled WGS sequence"/>
</dbReference>
<dbReference type="GO" id="GO:0005634">
    <property type="term" value="C:nucleus"/>
    <property type="evidence" value="ECO:0007669"/>
    <property type="project" value="TreeGrafter"/>
</dbReference>
<evidence type="ECO:0000256" key="5">
    <source>
        <dbReference type="ARBA" id="ARBA00022840"/>
    </source>
</evidence>
<keyword evidence="2" id="KW-0808">Transferase</keyword>
<keyword evidence="4 9" id="KW-0418">Kinase</keyword>
<dbReference type="AlphaFoldDB" id="A0A165IX67"/>
<evidence type="ECO:0000256" key="2">
    <source>
        <dbReference type="ARBA" id="ARBA00022679"/>
    </source>
</evidence>
<feature type="binding site" evidence="6">
    <location>
        <position position="64"/>
    </location>
    <ligand>
        <name>ATP</name>
        <dbReference type="ChEBI" id="CHEBI:30616"/>
    </ligand>
</feature>
<evidence type="ECO:0000256" key="6">
    <source>
        <dbReference type="PROSITE-ProRule" id="PRU10141"/>
    </source>
</evidence>
<evidence type="ECO:0000256" key="4">
    <source>
        <dbReference type="ARBA" id="ARBA00022777"/>
    </source>
</evidence>
<keyword evidence="1" id="KW-0723">Serine/threonine-protein kinase</keyword>
<sequence length="439" mass="48901">MDTFFQLPDIETLHLYRPGGLHPVHLGDRFYDGRYEVLRKLGAGGYATVWLVRDHILGVFSALKILKADADGREIAILRRVQELNSDYIVRVLHIFEHVGPNGTHQCVVMEVLGPSIATVEDDLLYEDVYPSESFPLKVAQSMALQTARALEDLHRANIVHGDITKRNVLFFSPAIQTWTADDDLPKYSGAITVQTRPILMGTGNNDPAPPSIHRPAYVVHATSSQTLIDVCFADDDHVRVKLCDFGEAYFYDPPIPTQRRLHTPPSYCSPEILLHLPVSPAADVWALGVLFHDLISAGSPLFLGIRKREPDFVLVGMVLRRGKLPDAVWPAWNTRGTYFDEDGAWIGAQADMPSAIEPGMPVSARIYKYLYPGEMTQFEGLIRRMTDFDAHTRASIQECVELLSNLWPADPSGVVEADPFTNSTPAQHVDKSQAASQH</sequence>
<keyword evidence="5 6" id="KW-0067">ATP-binding</keyword>
<evidence type="ECO:0000256" key="1">
    <source>
        <dbReference type="ARBA" id="ARBA00022527"/>
    </source>
</evidence>